<reference evidence="2" key="1">
    <citation type="submission" date="2018-01" db="EMBL/GenBank/DDBJ databases">
        <title>Complete genome of Tamlana sp. UJ94.</title>
        <authorList>
            <person name="Jung J."/>
            <person name="Chung D."/>
            <person name="Bae S.S."/>
            <person name="Baek K."/>
        </authorList>
    </citation>
    <scope>NUCLEOTIDE SEQUENCE [LARGE SCALE GENOMIC DNA]</scope>
    <source>
        <strain evidence="2">UJ94</strain>
    </source>
</reference>
<protein>
    <submittedName>
        <fullName evidence="1">Uncharacterized protein</fullName>
    </submittedName>
</protein>
<evidence type="ECO:0000313" key="2">
    <source>
        <dbReference type="Proteomes" id="UP000236592"/>
    </source>
</evidence>
<proteinExistence type="predicted"/>
<organism evidence="1 2">
    <name type="scientific">Pseudotamlana carrageenivorans</name>
    <dbReference type="NCBI Taxonomy" id="2069432"/>
    <lineage>
        <taxon>Bacteria</taxon>
        <taxon>Pseudomonadati</taxon>
        <taxon>Bacteroidota</taxon>
        <taxon>Flavobacteriia</taxon>
        <taxon>Flavobacteriales</taxon>
        <taxon>Flavobacteriaceae</taxon>
        <taxon>Pseudotamlana</taxon>
    </lineage>
</organism>
<evidence type="ECO:0000313" key="1">
    <source>
        <dbReference type="EMBL" id="AUS06903.1"/>
    </source>
</evidence>
<gene>
    <name evidence="1" type="ORF">C1A40_16280</name>
</gene>
<name>A0A2I7SLW7_9FLAO</name>
<keyword evidence="2" id="KW-1185">Reference proteome</keyword>
<dbReference type="KEGG" id="taj:C1A40_16280"/>
<dbReference type="Proteomes" id="UP000236592">
    <property type="component" value="Chromosome"/>
</dbReference>
<dbReference type="AlphaFoldDB" id="A0A2I7SLW7"/>
<dbReference type="EMBL" id="CP025938">
    <property type="protein sequence ID" value="AUS06903.1"/>
    <property type="molecule type" value="Genomic_DNA"/>
</dbReference>
<sequence length="95" mass="10797">MAKQNVKQTLNYHSCDFGHITIRKQDDGLISCMAKQNVKQTLNYHSCDFGHITIRKQDDGLISCMAKQNVKQTLKILNSTILNSQLKNCTVKEDV</sequence>
<accession>A0A2I7SLW7</accession>